<gene>
    <name evidence="2" type="ORF">S01H1_09435</name>
</gene>
<organism evidence="2">
    <name type="scientific">marine sediment metagenome</name>
    <dbReference type="NCBI Taxonomy" id="412755"/>
    <lineage>
        <taxon>unclassified sequences</taxon>
        <taxon>metagenomes</taxon>
        <taxon>ecological metagenomes</taxon>
    </lineage>
</organism>
<accession>X0U5M8</accession>
<name>X0U5M8_9ZZZZ</name>
<protein>
    <submittedName>
        <fullName evidence="2">Uncharacterized protein</fullName>
    </submittedName>
</protein>
<proteinExistence type="predicted"/>
<dbReference type="AlphaFoldDB" id="X0U5M8"/>
<dbReference type="EMBL" id="BARS01004820">
    <property type="protein sequence ID" value="GAF83810.1"/>
    <property type="molecule type" value="Genomic_DNA"/>
</dbReference>
<comment type="caution">
    <text evidence="2">The sequence shown here is derived from an EMBL/GenBank/DDBJ whole genome shotgun (WGS) entry which is preliminary data.</text>
</comment>
<keyword evidence="1" id="KW-0175">Coiled coil</keyword>
<feature type="coiled-coil region" evidence="1">
    <location>
        <begin position="236"/>
        <end position="268"/>
    </location>
</feature>
<evidence type="ECO:0000256" key="1">
    <source>
        <dbReference type="SAM" id="Coils"/>
    </source>
</evidence>
<feature type="coiled-coil region" evidence="1">
    <location>
        <begin position="118"/>
        <end position="145"/>
    </location>
</feature>
<sequence length="352" mass="42089">MLKSEVEAEELEKKGKQELKNKNYEVSKSLFEKARDINIQLNYMGKVGIIEKQLAQIKRVIEYKQRSKKKPIAETKSMKREVQEKEEPILKLEISKTKEIQVKESQEDLKLDDRKEILSEAKLRRARIREQIAQREKEAELKRNQDAKIKERENINKKEVQRGKQEFKIASEKEKEKEVSIKDAEIAMDRAKMAIDNKEFEEAKVFYKEAIDIFKIIGWFDQVDILYKEIKHVEIYKEEYLKKKILEAQRKQQKEEQYQKRVDTLLEDKKQKDELRSAKFKKIPSDIKNTIDKVNLLIEKAEKEVNANIYQRALNRYQYILELYKSIPPEKLDLTSEKLEIKKKIDDLKLKV</sequence>
<evidence type="ECO:0000313" key="2">
    <source>
        <dbReference type="EMBL" id="GAF83810.1"/>
    </source>
</evidence>
<reference evidence="2" key="1">
    <citation type="journal article" date="2014" name="Front. Microbiol.">
        <title>High frequency of phylogenetically diverse reductive dehalogenase-homologous genes in deep subseafloor sedimentary metagenomes.</title>
        <authorList>
            <person name="Kawai M."/>
            <person name="Futagami T."/>
            <person name="Toyoda A."/>
            <person name="Takaki Y."/>
            <person name="Nishi S."/>
            <person name="Hori S."/>
            <person name="Arai W."/>
            <person name="Tsubouchi T."/>
            <person name="Morono Y."/>
            <person name="Uchiyama I."/>
            <person name="Ito T."/>
            <person name="Fujiyama A."/>
            <person name="Inagaki F."/>
            <person name="Takami H."/>
        </authorList>
    </citation>
    <scope>NUCLEOTIDE SEQUENCE</scope>
    <source>
        <strain evidence="2">Expedition CK06-06</strain>
    </source>
</reference>